<organism evidence="1 2">
    <name type="scientific">Ochrobactrum quorumnocens</name>
    <dbReference type="NCBI Taxonomy" id="271865"/>
    <lineage>
        <taxon>Bacteria</taxon>
        <taxon>Pseudomonadati</taxon>
        <taxon>Pseudomonadota</taxon>
        <taxon>Alphaproteobacteria</taxon>
        <taxon>Hyphomicrobiales</taxon>
        <taxon>Brucellaceae</taxon>
        <taxon>Brucella/Ochrobactrum group</taxon>
        <taxon>Ochrobactrum</taxon>
    </lineage>
</organism>
<dbReference type="InterPro" id="IPR014737">
    <property type="entry name" value="Transposase_Tn5-like_C"/>
</dbReference>
<accession>A0A248UDQ2</accession>
<evidence type="ECO:0000313" key="1">
    <source>
        <dbReference type="EMBL" id="ASV84531.1"/>
    </source>
</evidence>
<dbReference type="AlphaFoldDB" id="A0A248UDQ2"/>
<dbReference type="KEGG" id="och:CES85_5326"/>
<name>A0A248UDQ2_9HYPH</name>
<reference evidence="1 2" key="1">
    <citation type="submission" date="2017-07" db="EMBL/GenBank/DDBJ databases">
        <title>Phylogenetic study on the rhizospheric bacterium Ochrobactrum sp. A44.</title>
        <authorList>
            <person name="Krzyzanowska D.M."/>
            <person name="Ossowicki A."/>
            <person name="Rajewska M."/>
            <person name="Maciag T."/>
            <person name="Kaczynski Z."/>
            <person name="Czerwicka M."/>
            <person name="Jafra S."/>
        </authorList>
    </citation>
    <scope>NUCLEOTIDE SEQUENCE [LARGE SCALE GENOMIC DNA]</scope>
    <source>
        <strain evidence="1 2">A44</strain>
    </source>
</reference>
<proteinExistence type="predicted"/>
<dbReference type="Proteomes" id="UP000215256">
    <property type="component" value="Chromosome 2"/>
</dbReference>
<evidence type="ECO:0000313" key="2">
    <source>
        <dbReference type="Proteomes" id="UP000215256"/>
    </source>
</evidence>
<gene>
    <name evidence="1" type="ORF">CES85_5326</name>
</gene>
<protein>
    <submittedName>
        <fullName evidence="1">Transposase domain protein</fullName>
    </submittedName>
</protein>
<sequence>MAFATWIIARLGAWTGYYGKPGPATLSHGIRRYYEIKYGARISAGIV</sequence>
<dbReference type="EMBL" id="CP022603">
    <property type="protein sequence ID" value="ASV84531.1"/>
    <property type="molecule type" value="Genomic_DNA"/>
</dbReference>
<dbReference type="Gene3D" id="1.10.740.10">
    <property type="entry name" value="Transferase Inhibitor Protein From Tn5, Chain"/>
    <property type="match status" value="1"/>
</dbReference>